<dbReference type="GO" id="GO:0019005">
    <property type="term" value="C:SCF ubiquitin ligase complex"/>
    <property type="evidence" value="ECO:0000318"/>
    <property type="project" value="GO_Central"/>
</dbReference>
<keyword evidence="11" id="KW-1185">Reference proteome</keyword>
<dbReference type="SMART" id="SM00182">
    <property type="entry name" value="CULLIN"/>
    <property type="match status" value="1"/>
</dbReference>
<dbReference type="PANTHER" id="PTHR11932">
    <property type="entry name" value="CULLIN"/>
    <property type="match status" value="1"/>
</dbReference>
<dbReference type="AlphaFoldDB" id="B3RYE9"/>
<dbReference type="Pfam" id="PF26557">
    <property type="entry name" value="Cullin_AB"/>
    <property type="match status" value="1"/>
</dbReference>
<evidence type="ECO:0000259" key="9">
    <source>
        <dbReference type="PROSITE" id="PS50069"/>
    </source>
</evidence>
<evidence type="ECO:0000256" key="5">
    <source>
        <dbReference type="ARBA" id="ARBA00022843"/>
    </source>
</evidence>
<organism evidence="10 11">
    <name type="scientific">Trichoplax adhaerens</name>
    <name type="common">Trichoplax reptans</name>
    <dbReference type="NCBI Taxonomy" id="10228"/>
    <lineage>
        <taxon>Eukaryota</taxon>
        <taxon>Metazoa</taxon>
        <taxon>Placozoa</taxon>
        <taxon>Uniplacotomia</taxon>
        <taxon>Trichoplacea</taxon>
        <taxon>Trichoplacidae</taxon>
        <taxon>Trichoplax</taxon>
    </lineage>
</organism>
<evidence type="ECO:0000256" key="6">
    <source>
        <dbReference type="ARBA" id="ARBA00040451"/>
    </source>
</evidence>
<comment type="similarity">
    <text evidence="2 7 8">Belongs to the cullin family.</text>
</comment>
<dbReference type="GO" id="GO:0016567">
    <property type="term" value="P:protein ubiquitination"/>
    <property type="evidence" value="ECO:0000318"/>
    <property type="project" value="GO_Central"/>
</dbReference>
<reference evidence="10 11" key="1">
    <citation type="journal article" date="2008" name="Nature">
        <title>The Trichoplax genome and the nature of placozoans.</title>
        <authorList>
            <person name="Srivastava M."/>
            <person name="Begovic E."/>
            <person name="Chapman J."/>
            <person name="Putnam N.H."/>
            <person name="Hellsten U."/>
            <person name="Kawashima T."/>
            <person name="Kuo A."/>
            <person name="Mitros T."/>
            <person name="Salamov A."/>
            <person name="Carpenter M.L."/>
            <person name="Signorovitch A.Y."/>
            <person name="Moreno M.A."/>
            <person name="Kamm K."/>
            <person name="Grimwood J."/>
            <person name="Schmutz J."/>
            <person name="Shapiro H."/>
            <person name="Grigoriev I.V."/>
            <person name="Buss L.W."/>
            <person name="Schierwater B."/>
            <person name="Dellaporta S.L."/>
            <person name="Rokhsar D.S."/>
        </authorList>
    </citation>
    <scope>NUCLEOTIDE SEQUENCE [LARGE SCALE GENOMIC DNA]</scope>
    <source>
        <strain evidence="10 11">Grell-BS-1999</strain>
    </source>
</reference>
<dbReference type="eggNOG" id="KOG2285">
    <property type="taxonomic scope" value="Eukaryota"/>
</dbReference>
<dbReference type="SMART" id="SM00884">
    <property type="entry name" value="Cullin_Nedd8"/>
    <property type="match status" value="1"/>
</dbReference>
<dbReference type="OrthoDB" id="27073at2759"/>
<dbReference type="Proteomes" id="UP000009022">
    <property type="component" value="Unassembled WGS sequence"/>
</dbReference>
<accession>B3RYE9</accession>
<dbReference type="Gene3D" id="1.10.10.10">
    <property type="entry name" value="Winged helix-like DNA-binding domain superfamily/Winged helix DNA-binding domain"/>
    <property type="match status" value="1"/>
</dbReference>
<gene>
    <name evidence="10" type="ORF">TRIADDRAFT_24784</name>
</gene>
<dbReference type="GO" id="GO:0031466">
    <property type="term" value="C:Cul5-RING ubiquitin ligase complex"/>
    <property type="evidence" value="ECO:0000318"/>
    <property type="project" value="GO_Central"/>
</dbReference>
<keyword evidence="4" id="KW-0833">Ubl conjugation pathway</keyword>
<evidence type="ECO:0000256" key="3">
    <source>
        <dbReference type="ARBA" id="ARBA00022499"/>
    </source>
</evidence>
<keyword evidence="5" id="KW-0832">Ubl conjugation</keyword>
<dbReference type="HOGENOM" id="CLU_004747_5_0_1"/>
<dbReference type="CTD" id="6753690"/>
<dbReference type="Gene3D" id="1.20.1310.10">
    <property type="entry name" value="Cullin Repeats"/>
    <property type="match status" value="4"/>
</dbReference>
<evidence type="ECO:0000256" key="2">
    <source>
        <dbReference type="ARBA" id="ARBA00006019"/>
    </source>
</evidence>
<comment type="pathway">
    <text evidence="1">Protein modification; protein ubiquitination.</text>
</comment>
<dbReference type="InterPro" id="IPR019559">
    <property type="entry name" value="Cullin_neddylation_domain"/>
</dbReference>
<dbReference type="InterPro" id="IPR036388">
    <property type="entry name" value="WH-like_DNA-bd_sf"/>
</dbReference>
<dbReference type="KEGG" id="tad:TRIADDRAFT_24784"/>
<dbReference type="OMA" id="FWINQQF"/>
<feature type="domain" description="Cullin family profile" evidence="9">
    <location>
        <begin position="403"/>
        <end position="634"/>
    </location>
</feature>
<proteinExistence type="inferred from homology"/>
<dbReference type="InterPro" id="IPR036317">
    <property type="entry name" value="Cullin_homology_sf"/>
</dbReference>
<keyword evidence="3" id="KW-1017">Isopeptide bond</keyword>
<evidence type="ECO:0000256" key="7">
    <source>
        <dbReference type="PROSITE-ProRule" id="PRU00330"/>
    </source>
</evidence>
<evidence type="ECO:0000313" key="10">
    <source>
        <dbReference type="EMBL" id="EDV25026.1"/>
    </source>
</evidence>
<dbReference type="InterPro" id="IPR016158">
    <property type="entry name" value="Cullin_homology"/>
</dbReference>
<dbReference type="GeneID" id="6753690"/>
<dbReference type="GO" id="GO:0031146">
    <property type="term" value="P:SCF-dependent proteasomal ubiquitin-dependent protein catabolic process"/>
    <property type="evidence" value="ECO:0000318"/>
    <property type="project" value="GO_Central"/>
</dbReference>
<dbReference type="InterPro" id="IPR001373">
    <property type="entry name" value="Cullin_N"/>
</dbReference>
<sequence>MPTGLLLSADDSSNDDFERSWQQIEHTLLALLNQQPISKREWQDLFALTFRLSMWYESSNQIIVDNFNSVINRFVLDKKEVLAAQSDKLVFLQEYVQIWETYYRLCDYIPQLFKRLEVASTNKSGSAALSVSKRNKCQAFRDTMLEKWKDGLLNYHIQRLLDNVMELIIEEKRNHIYNGQLITNIKDALVHLHCSKDKDKLDTYQQFERAYMKNILEYYKLQSSMALDEMSMSDYIRYVDAKLREEEDNCRRYLEFSSMKVVLESIENHLINSRKSILLQECFKMIKNGNTADLIIIFKLLDRVNGCIDNVLEALSSHILESGMSTLLTDAEVIIWDSEKYVDKFIGLYEKFSELLKGGFNDDARFLSCRDQAFKKIINDRTIFSINIPTKIKGMGKLEPESRCPELLAGYCDLLLRKTNVNKKLTSGEIERRLKDALLLLKYVQNKDVFMRYYKVHLMKRLLLDITADQEMEENMIEWLRNIEMPVEFINKLAKMFHDIHISHDVNNLFKEARSKEASDTINAKILSAAAWSRGSENTNVSLPSELAEYIKEIEGFYHQKYTTRKLQWHHLYSSGTITFATNYGKYDLEVTTFQMSVLFAWNLRPSDEISLDSLRIATGLNESELRKTLFSLTNNSKMKYQILLVNPSVQSFREYTHQSIFRINRDFNIVKSGKIQKRGKVTLIGRLQLAPEKGNEEENKEIASLRMLRTQEAIIKIMKMRKRLRFGQLQTELVNVLKNMFFPQKAVVKDQLEKLIEENYIKRDEQDLNTFIYLA</sequence>
<dbReference type="FunFam" id="1.20.1310.10:FF:000009">
    <property type="entry name" value="Cullin 5"/>
    <property type="match status" value="1"/>
</dbReference>
<dbReference type="FunFam" id="3.30.230.130:FF:000004">
    <property type="entry name" value="Cullin 5"/>
    <property type="match status" value="1"/>
</dbReference>
<dbReference type="InterPro" id="IPR036390">
    <property type="entry name" value="WH_DNA-bd_sf"/>
</dbReference>
<dbReference type="PROSITE" id="PS50069">
    <property type="entry name" value="CULLIN_2"/>
    <property type="match status" value="1"/>
</dbReference>
<protein>
    <recommendedName>
        <fullName evidence="6">Cullin-5</fullName>
    </recommendedName>
</protein>
<dbReference type="SUPFAM" id="SSF74788">
    <property type="entry name" value="Cullin repeat-like"/>
    <property type="match status" value="1"/>
</dbReference>
<evidence type="ECO:0000256" key="4">
    <source>
        <dbReference type="ARBA" id="ARBA00022786"/>
    </source>
</evidence>
<evidence type="ECO:0000256" key="1">
    <source>
        <dbReference type="ARBA" id="ARBA00004906"/>
    </source>
</evidence>
<dbReference type="RefSeq" id="XP_002112916.1">
    <property type="nucleotide sequence ID" value="XM_002112880.1"/>
</dbReference>
<dbReference type="Gene3D" id="3.30.230.130">
    <property type="entry name" value="Cullin, Chain C, Domain 2"/>
    <property type="match status" value="1"/>
</dbReference>
<dbReference type="FunCoup" id="B3RYE9">
    <property type="interactions" value="1980"/>
</dbReference>
<dbReference type="GO" id="GO:0030674">
    <property type="term" value="F:protein-macromolecule adaptor activity"/>
    <property type="evidence" value="ECO:0000318"/>
    <property type="project" value="GO_Central"/>
</dbReference>
<dbReference type="PhylomeDB" id="B3RYE9"/>
<dbReference type="InParanoid" id="B3RYE9"/>
<name>B3RYE9_TRIAD</name>
<evidence type="ECO:0000313" key="11">
    <source>
        <dbReference type="Proteomes" id="UP000009022"/>
    </source>
</evidence>
<dbReference type="Pfam" id="PF10557">
    <property type="entry name" value="Cullin_Nedd8"/>
    <property type="match status" value="1"/>
</dbReference>
<dbReference type="FunFam" id="1.20.1310.10:FF:000014">
    <property type="entry name" value="Cullin 5"/>
    <property type="match status" value="1"/>
</dbReference>
<dbReference type="EMBL" id="DS985245">
    <property type="protein sequence ID" value="EDV25026.1"/>
    <property type="molecule type" value="Genomic_DNA"/>
</dbReference>
<dbReference type="SUPFAM" id="SSF75632">
    <property type="entry name" value="Cullin homology domain"/>
    <property type="match status" value="1"/>
</dbReference>
<evidence type="ECO:0000256" key="8">
    <source>
        <dbReference type="RuleBase" id="RU003829"/>
    </source>
</evidence>
<dbReference type="STRING" id="10228.B3RYE9"/>
<dbReference type="Pfam" id="PF00888">
    <property type="entry name" value="Cullin"/>
    <property type="match status" value="1"/>
</dbReference>
<dbReference type="GO" id="GO:0031625">
    <property type="term" value="F:ubiquitin protein ligase binding"/>
    <property type="evidence" value="ECO:0000318"/>
    <property type="project" value="GO_Central"/>
</dbReference>
<dbReference type="InterPro" id="IPR045093">
    <property type="entry name" value="Cullin"/>
</dbReference>
<dbReference type="InterPro" id="IPR059120">
    <property type="entry name" value="Cullin-like_AB"/>
</dbReference>
<dbReference type="SUPFAM" id="SSF46785">
    <property type="entry name" value="Winged helix' DNA-binding domain"/>
    <property type="match status" value="1"/>
</dbReference>
<dbReference type="InterPro" id="IPR016159">
    <property type="entry name" value="Cullin_repeat-like_dom_sf"/>
</dbReference>